<dbReference type="SUPFAM" id="SSF51445">
    <property type="entry name" value="(Trans)glycosidases"/>
    <property type="match status" value="1"/>
</dbReference>
<dbReference type="AlphaFoldDB" id="A0A914DZX5"/>
<evidence type="ECO:0000313" key="7">
    <source>
        <dbReference type="Proteomes" id="UP000887540"/>
    </source>
</evidence>
<dbReference type="InterPro" id="IPR001579">
    <property type="entry name" value="Glyco_hydro_18_chit_AS"/>
</dbReference>
<dbReference type="InterPro" id="IPR001223">
    <property type="entry name" value="Glyco_hydro18_cat"/>
</dbReference>
<dbReference type="GO" id="GO:0008061">
    <property type="term" value="F:chitin binding"/>
    <property type="evidence" value="ECO:0007669"/>
    <property type="project" value="InterPro"/>
</dbReference>
<protein>
    <submittedName>
        <fullName evidence="8">GH18 domain-containing protein</fullName>
    </submittedName>
</protein>
<dbReference type="PROSITE" id="PS51910">
    <property type="entry name" value="GH18_2"/>
    <property type="match status" value="1"/>
</dbReference>
<evidence type="ECO:0000256" key="3">
    <source>
        <dbReference type="RuleBase" id="RU000489"/>
    </source>
</evidence>
<evidence type="ECO:0000256" key="5">
    <source>
        <dbReference type="SAM" id="SignalP"/>
    </source>
</evidence>
<dbReference type="GO" id="GO:0004568">
    <property type="term" value="F:chitinase activity"/>
    <property type="evidence" value="ECO:0007669"/>
    <property type="project" value="UniProtKB-ARBA"/>
</dbReference>
<keyword evidence="5" id="KW-0732">Signal</keyword>
<evidence type="ECO:0000256" key="4">
    <source>
        <dbReference type="RuleBase" id="RU004453"/>
    </source>
</evidence>
<keyword evidence="1 3" id="KW-0378">Hydrolase</keyword>
<keyword evidence="7" id="KW-1185">Reference proteome</keyword>
<feature type="chain" id="PRO_5037493827" evidence="5">
    <location>
        <begin position="22"/>
        <end position="382"/>
    </location>
</feature>
<dbReference type="PANTHER" id="PTHR46073:SF4">
    <property type="entry name" value="GH18 DOMAIN-CONTAINING PROTEIN"/>
    <property type="match status" value="1"/>
</dbReference>
<name>A0A914DZX5_9BILA</name>
<reference evidence="8" key="1">
    <citation type="submission" date="2022-11" db="UniProtKB">
        <authorList>
            <consortium name="WormBaseParasite"/>
        </authorList>
    </citation>
    <scope>IDENTIFICATION</scope>
</reference>
<dbReference type="Proteomes" id="UP000887540">
    <property type="component" value="Unplaced"/>
</dbReference>
<dbReference type="PROSITE" id="PS01095">
    <property type="entry name" value="GH18_1"/>
    <property type="match status" value="1"/>
</dbReference>
<dbReference type="Gene3D" id="3.20.20.80">
    <property type="entry name" value="Glycosidases"/>
    <property type="match status" value="2"/>
</dbReference>
<keyword evidence="2 3" id="KW-0326">Glycosidase</keyword>
<dbReference type="WBParaSite" id="ACRNAN_scaffold4854.g24084.t1">
    <property type="protein sequence ID" value="ACRNAN_scaffold4854.g24084.t1"/>
    <property type="gene ID" value="ACRNAN_scaffold4854.g24084"/>
</dbReference>
<feature type="signal peptide" evidence="5">
    <location>
        <begin position="1"/>
        <end position="21"/>
    </location>
</feature>
<evidence type="ECO:0000259" key="6">
    <source>
        <dbReference type="PROSITE" id="PS51910"/>
    </source>
</evidence>
<dbReference type="PANTHER" id="PTHR46073">
    <property type="entry name" value="CHITINASE"/>
    <property type="match status" value="1"/>
</dbReference>
<dbReference type="GO" id="GO:0006032">
    <property type="term" value="P:chitin catabolic process"/>
    <property type="evidence" value="ECO:0007669"/>
    <property type="project" value="UniProtKB-ARBA"/>
</dbReference>
<organism evidence="7 8">
    <name type="scientific">Acrobeloides nanus</name>
    <dbReference type="NCBI Taxonomy" id="290746"/>
    <lineage>
        <taxon>Eukaryota</taxon>
        <taxon>Metazoa</taxon>
        <taxon>Ecdysozoa</taxon>
        <taxon>Nematoda</taxon>
        <taxon>Chromadorea</taxon>
        <taxon>Rhabditida</taxon>
        <taxon>Tylenchina</taxon>
        <taxon>Cephalobomorpha</taxon>
        <taxon>Cephaloboidea</taxon>
        <taxon>Cephalobidae</taxon>
        <taxon>Acrobeloides</taxon>
    </lineage>
</organism>
<dbReference type="InterPro" id="IPR017853">
    <property type="entry name" value="GH"/>
</dbReference>
<dbReference type="GO" id="GO:0005975">
    <property type="term" value="P:carbohydrate metabolic process"/>
    <property type="evidence" value="ECO:0007669"/>
    <property type="project" value="InterPro"/>
</dbReference>
<dbReference type="Pfam" id="PF00704">
    <property type="entry name" value="Glyco_hydro_18"/>
    <property type="match status" value="1"/>
</dbReference>
<feature type="domain" description="GH18" evidence="6">
    <location>
        <begin position="32"/>
        <end position="372"/>
    </location>
</feature>
<evidence type="ECO:0000256" key="1">
    <source>
        <dbReference type="ARBA" id="ARBA00022801"/>
    </source>
</evidence>
<proteinExistence type="inferred from homology"/>
<accession>A0A914DZX5</accession>
<comment type="similarity">
    <text evidence="4">Belongs to the glycosyl hydrolase 18 family.</text>
</comment>
<dbReference type="InterPro" id="IPR011583">
    <property type="entry name" value="Chitinase_II/V-like_cat"/>
</dbReference>
<dbReference type="SMART" id="SM00636">
    <property type="entry name" value="Glyco_18"/>
    <property type="match status" value="1"/>
</dbReference>
<evidence type="ECO:0000256" key="2">
    <source>
        <dbReference type="ARBA" id="ARBA00023295"/>
    </source>
</evidence>
<evidence type="ECO:0000313" key="8">
    <source>
        <dbReference type="WBParaSite" id="ACRNAN_scaffold4854.g24084.t1"/>
    </source>
</evidence>
<sequence length="382" mass="42080">MVLSVDFLSNLLLALLQFSDPQDTSNSDNGSGRVVGYFTTWSSRPFTPAQAQLLTHVNIAFAIMDSAGSLSFNDGGQTVLQVRQVANGYPNLKVMVSVGGGTNSQYFSNITANPDLTNTLIANILNIIDNYSLDGVDIDWENPTTSDDKSNYVLLMQTMRSALDQHQIDQNRDSSYLLSFAGAPGQWALDPGYDLPGLLNYVDFVNVMTYDYYGTWESTTAPPSPLYGAGAQNPTLNVDWTLNYYTCKTNQSSKLNIGVPFYAYYWNNASALSGSDPMYRISNPLSGGSISWRDIPSSWNLATASFHDVDKVPYIYNPDTQQYLGFENGTSIYYKGQYASQKNMGGLMIWSIDQDDDQYSLLQAVAQGASGLQNSNTVNYQC</sequence>